<evidence type="ECO:0000256" key="9">
    <source>
        <dbReference type="ARBA" id="ARBA00030852"/>
    </source>
</evidence>
<keyword evidence="5" id="KW-0779">Telomere</keyword>
<comment type="caution">
    <text evidence="13">The sequence shown here is derived from an EMBL/GenBank/DDBJ whole genome shotgun (WGS) entry which is preliminary data.</text>
</comment>
<dbReference type="Proteomes" id="UP000618051">
    <property type="component" value="Unassembled WGS sequence"/>
</dbReference>
<dbReference type="InterPro" id="IPR036388">
    <property type="entry name" value="WH-like_DNA-bd_sf"/>
</dbReference>
<feature type="domain" description="Stn1 C-terminal" evidence="11">
    <location>
        <begin position="222"/>
        <end position="383"/>
    </location>
</feature>
<dbReference type="Pfam" id="PF10451">
    <property type="entry name" value="Stn1"/>
    <property type="match status" value="1"/>
</dbReference>
<feature type="region of interest" description="Disordered" evidence="10">
    <location>
        <begin position="988"/>
        <end position="1052"/>
    </location>
</feature>
<dbReference type="InterPro" id="IPR015253">
    <property type="entry name" value="CST_STN1_C"/>
</dbReference>
<dbReference type="SUPFAM" id="SSF50249">
    <property type="entry name" value="Nucleic acid-binding proteins"/>
    <property type="match status" value="1"/>
</dbReference>
<evidence type="ECO:0000256" key="10">
    <source>
        <dbReference type="SAM" id="MobiDB-lite"/>
    </source>
</evidence>
<evidence type="ECO:0000256" key="6">
    <source>
        <dbReference type="ARBA" id="ARBA00023125"/>
    </source>
</evidence>
<dbReference type="Gene3D" id="2.40.50.140">
    <property type="entry name" value="Nucleic acid-binding proteins"/>
    <property type="match status" value="1"/>
</dbReference>
<keyword evidence="6" id="KW-0238">DNA-binding</keyword>
<evidence type="ECO:0000256" key="8">
    <source>
        <dbReference type="ARBA" id="ARBA00030039"/>
    </source>
</evidence>
<dbReference type="Gene3D" id="1.10.10.980">
    <property type="entry name" value="CST, Suppressor of Cdc13 homolog, complex subunit STN1, N-terminal domain"/>
    <property type="match status" value="1"/>
</dbReference>
<evidence type="ECO:0000256" key="7">
    <source>
        <dbReference type="ARBA" id="ARBA00023242"/>
    </source>
</evidence>
<evidence type="ECO:0000256" key="3">
    <source>
        <dbReference type="ARBA" id="ARBA00017411"/>
    </source>
</evidence>
<keyword evidence="15" id="KW-1185">Reference proteome</keyword>
<feature type="compositionally biased region" description="Basic and acidic residues" evidence="10">
    <location>
        <begin position="1032"/>
        <end position="1045"/>
    </location>
</feature>
<organism evidence="13">
    <name type="scientific">Lamprotornis superbus</name>
    <dbReference type="NCBI Taxonomy" id="245042"/>
    <lineage>
        <taxon>Eukaryota</taxon>
        <taxon>Metazoa</taxon>
        <taxon>Chordata</taxon>
        <taxon>Craniata</taxon>
        <taxon>Vertebrata</taxon>
        <taxon>Euteleostomi</taxon>
        <taxon>Archelosauria</taxon>
        <taxon>Archosauria</taxon>
        <taxon>Dinosauria</taxon>
        <taxon>Saurischia</taxon>
        <taxon>Theropoda</taxon>
        <taxon>Coelurosauria</taxon>
        <taxon>Aves</taxon>
        <taxon>Neognathae</taxon>
        <taxon>Neoaves</taxon>
        <taxon>Telluraves</taxon>
        <taxon>Australaves</taxon>
        <taxon>Passeriformes</taxon>
        <taxon>Sturnidae</taxon>
        <taxon>Lamprotornis</taxon>
    </lineage>
</organism>
<dbReference type="GO" id="GO:0003677">
    <property type="term" value="F:DNA binding"/>
    <property type="evidence" value="ECO:0007669"/>
    <property type="project" value="UniProtKB-KW"/>
</dbReference>
<accession>A0A835NUM0</accession>
<evidence type="ECO:0000259" key="11">
    <source>
        <dbReference type="Pfam" id="PF09170"/>
    </source>
</evidence>
<dbReference type="FunFam" id="1.10.10.10:FF:000275">
    <property type="entry name" value="CST complex subunit STN1"/>
    <property type="match status" value="1"/>
</dbReference>
<name>A0A835NUM0_9PASS</name>
<protein>
    <recommendedName>
        <fullName evidence="3">CST complex subunit STN1</fullName>
    </recommendedName>
    <alternativeName>
        <fullName evidence="9">Oligonucleotide/oligosaccharide-binding fold-containing protein 1</fullName>
    </alternativeName>
    <alternativeName>
        <fullName evidence="8">Suppressor of cdc thirteen homolog</fullName>
    </alternativeName>
</protein>
<dbReference type="GO" id="GO:0005634">
    <property type="term" value="C:nucleus"/>
    <property type="evidence" value="ECO:0007669"/>
    <property type="project" value="UniProtKB-SubCell"/>
</dbReference>
<evidence type="ECO:0000313" key="15">
    <source>
        <dbReference type="Proteomes" id="UP000618051"/>
    </source>
</evidence>
<dbReference type="EMBL" id="JADDUC020000010">
    <property type="protein sequence ID" value="KAI1236221.1"/>
    <property type="molecule type" value="Genomic_DNA"/>
</dbReference>
<dbReference type="EMBL" id="JADDUC010000052">
    <property type="protein sequence ID" value="KAG0121106.1"/>
    <property type="molecule type" value="Genomic_DNA"/>
</dbReference>
<evidence type="ECO:0000256" key="1">
    <source>
        <dbReference type="ARBA" id="ARBA00004123"/>
    </source>
</evidence>
<dbReference type="Gene3D" id="1.10.10.10">
    <property type="entry name" value="Winged helix-like DNA-binding domain superfamily/Winged helix DNA-binding domain"/>
    <property type="match status" value="1"/>
</dbReference>
<dbReference type="InterPro" id="IPR042082">
    <property type="entry name" value="CST_Stn1_wHTH1_sf"/>
</dbReference>
<reference evidence="13" key="1">
    <citation type="submission" date="2020-10" db="EMBL/GenBank/DDBJ databases">
        <title>Feather gene expression reveals the developmental basis of iridescence in African starlings.</title>
        <authorList>
            <person name="Rubenstein D.R."/>
        </authorList>
    </citation>
    <scope>NUCLEOTIDE SEQUENCE</scope>
    <source>
        <strain evidence="13">SS15</strain>
        <tissue evidence="13">Liver</tissue>
    </source>
</reference>
<evidence type="ECO:0000259" key="12">
    <source>
        <dbReference type="Pfam" id="PF10451"/>
    </source>
</evidence>
<evidence type="ECO:0000313" key="14">
    <source>
        <dbReference type="EMBL" id="KAI1236221.1"/>
    </source>
</evidence>
<dbReference type="PANTHER" id="PTHR13989:SF33">
    <property type="entry name" value="CST COMPLEX SUBUNIT STN1"/>
    <property type="match status" value="1"/>
</dbReference>
<reference evidence="14" key="3">
    <citation type="submission" date="2022-01" db="EMBL/GenBank/DDBJ databases">
        <authorList>
            <person name="Rubenstein D.R."/>
        </authorList>
    </citation>
    <scope>NUCLEOTIDE SEQUENCE</scope>
    <source>
        <strain evidence="14">SS15</strain>
        <tissue evidence="14">Liver</tissue>
    </source>
</reference>
<comment type="subcellular location">
    <subcellularLocation>
        <location evidence="2">Chromosome</location>
        <location evidence="2">Telomere</location>
    </subcellularLocation>
    <subcellularLocation>
        <location evidence="1">Nucleus</location>
    </subcellularLocation>
</comment>
<evidence type="ECO:0000256" key="5">
    <source>
        <dbReference type="ARBA" id="ARBA00022895"/>
    </source>
</evidence>
<dbReference type="SUPFAM" id="SSF46785">
    <property type="entry name" value="Winged helix' DNA-binding domain"/>
    <property type="match status" value="1"/>
</dbReference>
<reference evidence="14 15" key="2">
    <citation type="journal article" date="2021" name="J. Hered.">
        <title>Feather Gene Expression Elucidates the Developmental Basis of Plumage Iridescence in African Starlings.</title>
        <authorList>
            <person name="Rubenstein D.R."/>
            <person name="Corvelo A."/>
            <person name="MacManes M.D."/>
            <person name="Maia R."/>
            <person name="Narzisi G."/>
            <person name="Rousaki A."/>
            <person name="Vandenabeele P."/>
            <person name="Shawkey M.D."/>
            <person name="Solomon J."/>
        </authorList>
    </citation>
    <scope>NUCLEOTIDE SEQUENCE [LARGE SCALE GENOMIC DNA]</scope>
    <source>
        <strain evidence="14">SS15</strain>
    </source>
</reference>
<dbReference type="InterPro" id="IPR012340">
    <property type="entry name" value="NA-bd_OB-fold"/>
</dbReference>
<keyword evidence="7" id="KW-0539">Nucleus</keyword>
<dbReference type="Pfam" id="PF09170">
    <property type="entry name" value="STN1_2"/>
    <property type="match status" value="1"/>
</dbReference>
<gene>
    <name evidence="14" type="ORF">IHE44_0001499</name>
    <name evidence="13" type="ORF">IHE44_011270</name>
</gene>
<evidence type="ECO:0000256" key="2">
    <source>
        <dbReference type="ARBA" id="ARBA00004574"/>
    </source>
</evidence>
<dbReference type="InterPro" id="IPR018856">
    <property type="entry name" value="Stn1_N"/>
</dbReference>
<evidence type="ECO:0000256" key="4">
    <source>
        <dbReference type="ARBA" id="ARBA00022454"/>
    </source>
</evidence>
<keyword evidence="4" id="KW-0158">Chromosome</keyword>
<dbReference type="FunFam" id="2.40.50.140:FF:000181">
    <property type="entry name" value="CST complex subunit STN1"/>
    <property type="match status" value="1"/>
</dbReference>
<dbReference type="PANTHER" id="PTHR13989">
    <property type="entry name" value="REPLICATION PROTEIN A-RELATED"/>
    <property type="match status" value="1"/>
</dbReference>
<feature type="domain" description="CST complex subunit Stn1 N-terminal" evidence="12">
    <location>
        <begin position="65"/>
        <end position="114"/>
    </location>
</feature>
<dbReference type="InterPro" id="IPR040260">
    <property type="entry name" value="RFA2-like"/>
</dbReference>
<proteinExistence type="predicted"/>
<dbReference type="CDD" id="cd04483">
    <property type="entry name" value="hOBFC1_like"/>
    <property type="match status" value="1"/>
</dbReference>
<sequence length="1142" mass="128963">MDLVDFSVESGQTTAEKNGLFWMQSESEKYEEETPSLHWGLDPVFSAFARLYIKDITEMRESKQVPGIFFYNGHPVRQVDVVGIVVQTKERDAFYNYGVDDSTGVINCVCWKNPMVAETPLSGHPSTPSSLSVFEQMKKLQETLSQKTKLEIGDVVRIRGQIRTYRQQREIQASCFYKVDDPVCDVQISRMLELPCLYREVYDKPFKGPEETQSGLEGQNFSIHMLHEKVQAFLLENKIQTFYQQELETVDSLVSLVGVHPPSPSCQEVKSKSNSSSKRIHSVFKEAIKMLQEKGVVFQKPSSSKDLYYVTDHDKELFKVTLDVIKEDCRKPRHAEKGCHFLHVLSCVRQSYNPSLAEVVMHRVLELLENNSDVVSTMEGYFMDETLAILTSASSGPKEKSLLKITVYSSGHLRRYSSGLKTDLRKKTQTEGFSCLSWQCWCICEYEFLNMDSFPTVKAILTIFCKIRILKISYCFAVSVASYMTNVATSPRLTLTLVDSIPSCTYREYNMHMPAQKYLEELWEHRAHCGLIYPFTQYLYSVLLKMHCGCFSGEGTMEQLYLQSLPSAYVREEMRLLHTSVSPFCKLAVSSPPAPTLQARAKKEFSHKDKRIVTTIGYHPPEVPALQQHFCGSFRLSFAPSLSTRNLQQEKAAISEGTLLPYQLELELSATFTSLCWKQESSRGNEVRKNGHLHYCPTKSNSSLMIGGKNQTLCVYPWDDVAIEEIQNALPTEVSQLGKPLCCCMKRIRLKQVSKCAILRTVSKSGTASRKKPEESQSKPVISLVNFSCLKCKPDTYTINKEKCGFGLLYCFKRCKRYLQTSVKMAKYKVYMDEKQHASLRFECQTGSPIPVIPIKSRWDRKTLCSTWLPSQKTERKIIFNNNSRHHRQVYPSMKLNFQGVPQVEAVVQVGLGRHPACHAPHCIPRLAFIQPQQPEAGSPTQGWEVPFAILGDWTPTRLGVVHVLKELSMPLATHIFPTCTGRCSEQGEQEVAVSTNPSDDGGGGGQRWDGLSGAEEEQIVLNRGKVNGRPDAMEERGKQQRDTNPKAPVSGLVENRSSFLTKADERSISKKMPISKNVRKDGEGVIGEGDGMCDELVLFALLGWQVLSRQQHSGILLENLHGQETSEEGEILVTSVNLVNS</sequence>
<evidence type="ECO:0000313" key="13">
    <source>
        <dbReference type="EMBL" id="KAG0121106.1"/>
    </source>
</evidence>
<dbReference type="GO" id="GO:0000781">
    <property type="term" value="C:chromosome, telomeric region"/>
    <property type="evidence" value="ECO:0007669"/>
    <property type="project" value="UniProtKB-SubCell"/>
</dbReference>
<dbReference type="AlphaFoldDB" id="A0A835NUM0"/>
<dbReference type="OrthoDB" id="77828at2759"/>
<dbReference type="InterPro" id="IPR036390">
    <property type="entry name" value="WH_DNA-bd_sf"/>
</dbReference>